<dbReference type="GO" id="GO:0035556">
    <property type="term" value="P:intracellular signal transduction"/>
    <property type="evidence" value="ECO:0007669"/>
    <property type="project" value="InterPro"/>
</dbReference>
<feature type="compositionally biased region" description="Basic and acidic residues" evidence="5">
    <location>
        <begin position="428"/>
        <end position="453"/>
    </location>
</feature>
<feature type="compositionally biased region" description="Polar residues" evidence="5">
    <location>
        <begin position="639"/>
        <end position="648"/>
    </location>
</feature>
<dbReference type="PROSITE" id="PS50186">
    <property type="entry name" value="DEP"/>
    <property type="match status" value="1"/>
</dbReference>
<evidence type="ECO:0000256" key="1">
    <source>
        <dbReference type="ARBA" id="ARBA00004148"/>
    </source>
</evidence>
<dbReference type="GO" id="GO:0005096">
    <property type="term" value="F:GTPase activator activity"/>
    <property type="evidence" value="ECO:0007669"/>
    <property type="project" value="InterPro"/>
</dbReference>
<feature type="compositionally biased region" description="Basic and acidic residues" evidence="5">
    <location>
        <begin position="624"/>
        <end position="635"/>
    </location>
</feature>
<dbReference type="InterPro" id="IPR027244">
    <property type="entry name" value="IML1"/>
</dbReference>
<dbReference type="Gene3D" id="1.10.10.10">
    <property type="entry name" value="Winged helix-like DNA-binding domain superfamily/Winged helix DNA-binding domain"/>
    <property type="match status" value="1"/>
</dbReference>
<dbReference type="Proteomes" id="UP000799767">
    <property type="component" value="Unassembled WGS sequence"/>
</dbReference>
<dbReference type="Pfam" id="PF19418">
    <property type="entry name" value="DEPDC5_CTD"/>
    <property type="match status" value="1"/>
</dbReference>
<dbReference type="InterPro" id="IPR045838">
    <property type="entry name" value="DEPDC5_CTD"/>
</dbReference>
<evidence type="ECO:0000313" key="8">
    <source>
        <dbReference type="Proteomes" id="UP000799767"/>
    </source>
</evidence>
<dbReference type="SUPFAM" id="SSF46785">
    <property type="entry name" value="Winged helix' DNA-binding domain"/>
    <property type="match status" value="1"/>
</dbReference>
<dbReference type="Pfam" id="PF12257">
    <property type="entry name" value="IML1"/>
    <property type="match status" value="1"/>
</dbReference>
<dbReference type="InterPro" id="IPR036388">
    <property type="entry name" value="WH-like_DNA-bd_sf"/>
</dbReference>
<feature type="region of interest" description="Disordered" evidence="5">
    <location>
        <begin position="426"/>
        <end position="515"/>
    </location>
</feature>
<protein>
    <recommendedName>
        <fullName evidence="3">Vacuolar membrane-associated protein IML1</fullName>
    </recommendedName>
    <alternativeName>
        <fullName evidence="4">Vacuolar membrane-associated protein iml1</fullName>
    </alternativeName>
</protein>
<dbReference type="RefSeq" id="XP_033589757.1">
    <property type="nucleotide sequence ID" value="XM_033733527.1"/>
</dbReference>
<evidence type="ECO:0000313" key="7">
    <source>
        <dbReference type="EMBL" id="KAF2483187.1"/>
    </source>
</evidence>
<feature type="region of interest" description="Disordered" evidence="5">
    <location>
        <begin position="1387"/>
        <end position="1421"/>
    </location>
</feature>
<dbReference type="PANTHER" id="PTHR13179">
    <property type="entry name" value="DEP DOMAIN CONTAINING PROTEIN 5"/>
    <property type="match status" value="1"/>
</dbReference>
<dbReference type="PANTHER" id="PTHR13179:SF8">
    <property type="entry name" value="GATOR COMPLEX PROTEIN DEPDC5"/>
    <property type="match status" value="1"/>
</dbReference>
<dbReference type="InterPro" id="IPR000591">
    <property type="entry name" value="DEP_dom"/>
</dbReference>
<dbReference type="InterPro" id="IPR048255">
    <property type="entry name" value="IML1_N"/>
</dbReference>
<feature type="region of interest" description="Disordered" evidence="5">
    <location>
        <begin position="1085"/>
        <end position="1124"/>
    </location>
</feature>
<dbReference type="Pfam" id="PF00610">
    <property type="entry name" value="DEP"/>
    <property type="match status" value="1"/>
</dbReference>
<feature type="region of interest" description="Disordered" evidence="5">
    <location>
        <begin position="1231"/>
        <end position="1251"/>
    </location>
</feature>
<organism evidence="7 8">
    <name type="scientific">Neohortaea acidophila</name>
    <dbReference type="NCBI Taxonomy" id="245834"/>
    <lineage>
        <taxon>Eukaryota</taxon>
        <taxon>Fungi</taxon>
        <taxon>Dikarya</taxon>
        <taxon>Ascomycota</taxon>
        <taxon>Pezizomycotina</taxon>
        <taxon>Dothideomycetes</taxon>
        <taxon>Dothideomycetidae</taxon>
        <taxon>Mycosphaerellales</taxon>
        <taxon>Teratosphaeriaceae</taxon>
        <taxon>Neohortaea</taxon>
    </lineage>
</organism>
<feature type="domain" description="DEP" evidence="6">
    <location>
        <begin position="996"/>
        <end position="1071"/>
    </location>
</feature>
<evidence type="ECO:0000256" key="2">
    <source>
        <dbReference type="ARBA" id="ARBA00005643"/>
    </source>
</evidence>
<name>A0A6A6PV99_9PEZI</name>
<evidence type="ECO:0000256" key="4">
    <source>
        <dbReference type="ARBA" id="ARBA00021881"/>
    </source>
</evidence>
<dbReference type="OrthoDB" id="39497at2759"/>
<reference evidence="7" key="1">
    <citation type="journal article" date="2020" name="Stud. Mycol.">
        <title>101 Dothideomycetes genomes: a test case for predicting lifestyles and emergence of pathogens.</title>
        <authorList>
            <person name="Haridas S."/>
            <person name="Albert R."/>
            <person name="Binder M."/>
            <person name="Bloem J."/>
            <person name="Labutti K."/>
            <person name="Salamov A."/>
            <person name="Andreopoulos B."/>
            <person name="Baker S."/>
            <person name="Barry K."/>
            <person name="Bills G."/>
            <person name="Bluhm B."/>
            <person name="Cannon C."/>
            <person name="Castanera R."/>
            <person name="Culley D."/>
            <person name="Daum C."/>
            <person name="Ezra D."/>
            <person name="Gonzalez J."/>
            <person name="Henrissat B."/>
            <person name="Kuo A."/>
            <person name="Liang C."/>
            <person name="Lipzen A."/>
            <person name="Lutzoni F."/>
            <person name="Magnuson J."/>
            <person name="Mondo S."/>
            <person name="Nolan M."/>
            <person name="Ohm R."/>
            <person name="Pangilinan J."/>
            <person name="Park H.-J."/>
            <person name="Ramirez L."/>
            <person name="Alfaro M."/>
            <person name="Sun H."/>
            <person name="Tritt A."/>
            <person name="Yoshinaga Y."/>
            <person name="Zwiers L.-H."/>
            <person name="Turgeon B."/>
            <person name="Goodwin S."/>
            <person name="Spatafora J."/>
            <person name="Crous P."/>
            <person name="Grigoriev I."/>
        </authorList>
    </citation>
    <scope>NUCLEOTIDE SEQUENCE</scope>
    <source>
        <strain evidence="7">CBS 113389</strain>
    </source>
</reference>
<feature type="region of interest" description="Disordered" evidence="5">
    <location>
        <begin position="614"/>
        <end position="648"/>
    </location>
</feature>
<evidence type="ECO:0000259" key="6">
    <source>
        <dbReference type="PROSITE" id="PS50186"/>
    </source>
</evidence>
<evidence type="ECO:0000256" key="5">
    <source>
        <dbReference type="SAM" id="MobiDB-lite"/>
    </source>
</evidence>
<evidence type="ECO:0000256" key="3">
    <source>
        <dbReference type="ARBA" id="ARBA00018529"/>
    </source>
</evidence>
<dbReference type="EMBL" id="MU001635">
    <property type="protein sequence ID" value="KAF2483187.1"/>
    <property type="molecule type" value="Genomic_DNA"/>
</dbReference>
<accession>A0A6A6PV99</accession>
<proteinExistence type="inferred from homology"/>
<comment type="similarity">
    <text evidence="2">Belongs to the IML1 family.</text>
</comment>
<dbReference type="GO" id="GO:0010508">
    <property type="term" value="P:positive regulation of autophagy"/>
    <property type="evidence" value="ECO:0007669"/>
    <property type="project" value="TreeGrafter"/>
</dbReference>
<dbReference type="SMART" id="SM00049">
    <property type="entry name" value="DEP"/>
    <property type="match status" value="1"/>
</dbReference>
<gene>
    <name evidence="7" type="ORF">BDY17DRAFT_296973</name>
</gene>
<keyword evidence="8" id="KW-1185">Reference proteome</keyword>
<dbReference type="GeneID" id="54474529"/>
<dbReference type="GO" id="GO:1904262">
    <property type="term" value="P:negative regulation of TORC1 signaling"/>
    <property type="evidence" value="ECO:0007669"/>
    <property type="project" value="TreeGrafter"/>
</dbReference>
<sequence>MAIDAPVRSCTVVLHDDDTSSEDVLCGADVLPLGDVAVLSAPGAKSLCIQSTKPASHASDVSIHVSVARLFGFENRMRASVETVDDAEAVTATHVELLFRDQQLSRADMWKIRAQIDSSVVYETQKLQYLGSVTATIEAIYHSGQRVQSAFVSHPQTKLIFRGASARFTILIQVSKEMLEDWYGCDLMYERMLNGFLPELFHRWDALKVRHQVSVVLFGRVLQGSKQSPAHRDFFQVVALDVPCNTWRGLLRKLKRTFNNAQLPSEVSLAADGNMLEAIHAAALDFNQRDTEQRLTSTGTSVVAVTAGAGLFNTDYEKLKRTTELLVGTNIGIDIVSVSRQPLHPVPIFRYVRAGTVEYALPHWIDISYWSSPHDPQESRWLMPDASSEFCNVKIGRLPARDPSVSIEEYTAAYDDATFALSMTTPRSKIETRKPGTDKKDRASKTINDETPRTDGLPTTRTVDQSDVGRDIAVAKPHSIAASSDAGLKAPPKTIKPSRAPHPLMQTGRNISIGPRGLAPVQAIASTGLSSQHAQHERDSLPTASFAANSITSGLAKQIKESLRKKPSYQSLHSQSTVETTQLSQAVDIPVADRASTETPRDPASLVEEAVMENAGPHPGESFDSTHTDPKRQQDVEEVQSSQAVHDETSSVSPWLTLLNPCYPRKDNMRIASEYRQWQNIFTSTVSSAVFKWSSICSPAALPLMTDYRPSLADLDSLAGKKVRRLLITSIAEAASIRQIIAQMIYMRLNAGFQVVPSRRRPKEQMGLEHIERILLSLGERYHEICQLSEAEIQVTEYEPRPQEQDSSVIAETSNDTANGKVEVMSLISRKGKTAQLSWHYMSDSPDWSQEDDRCVNMTGPAYDGESRMRLVLIPVEPFRTDAKTPSGTRELSDDEHRLEGIQKLTQMWQRHRYFTDEDQKHQTSMIKAKALDTMQRDPNPLAIEYQTRDTSAVVGALGLKPGDAEMPTRLFSESEQFHTSNFDVTKLARQMQEPPPNGVEFRDRRWFTRLHLKCFRGDEMVNWLLRVFKDLETRDDAVALGNQLMGHDIFSHVRGSHEFRDGNYFYQIRAAHRTTDYPDTAGFFGRPVGRSMPSTPGGDPRMSPAPRPVQPDNDLFRKPTPTLGPVDSREKRVVMLSQKLQYNVDSGRKSSQLEIINVHYDRIHNPENCYHVHIDWTNTTAKLIRNAIHRWASLIESHGLKLVQLPLEEASKVSNQHLLEQSLNVKLAIHPPTKNPTTPQLEPHPSASPRAVREDRHAFHKAILRKANFVLDLESASSFPRSVDISYSWGRPDYEHTQFIHKSGLLLAQVVNDGKRDFTLLPNRLAAAVSAAGHPAGSGSVRKGVETASVEEIVQRFTAFCRDEKALMGVAEEMASKSRAAVASPFAHASPGAGGKADQDVPPMELPPQLTHRSWLKNVG</sequence>
<comment type="subcellular location">
    <subcellularLocation>
        <location evidence="1">Vacuole membrane</location>
        <topology evidence="1">Peripheral membrane protein</topology>
    </subcellularLocation>
</comment>
<dbReference type="InterPro" id="IPR036390">
    <property type="entry name" value="WH_DNA-bd_sf"/>
</dbReference>
<dbReference type="CDD" id="cd04449">
    <property type="entry name" value="DEP_DEPDC5-like"/>
    <property type="match status" value="1"/>
</dbReference>
<dbReference type="GO" id="GO:1990130">
    <property type="term" value="C:GATOR1 complex"/>
    <property type="evidence" value="ECO:0007669"/>
    <property type="project" value="TreeGrafter"/>
</dbReference>
<dbReference type="GO" id="GO:0005774">
    <property type="term" value="C:vacuolar membrane"/>
    <property type="evidence" value="ECO:0007669"/>
    <property type="project" value="UniProtKB-SubCell"/>
</dbReference>